<dbReference type="GO" id="GO:0031625">
    <property type="term" value="F:ubiquitin protein ligase binding"/>
    <property type="evidence" value="ECO:0007669"/>
    <property type="project" value="InterPro"/>
</dbReference>
<dbReference type="InterPro" id="IPR016159">
    <property type="entry name" value="Cullin_repeat-like_dom_sf"/>
</dbReference>
<evidence type="ECO:0000256" key="2">
    <source>
        <dbReference type="PROSITE-ProRule" id="PRU00330"/>
    </source>
</evidence>
<dbReference type="SUPFAM" id="SSF46785">
    <property type="entry name" value="Winged helix' DNA-binding domain"/>
    <property type="match status" value="1"/>
</dbReference>
<dbReference type="InterPro" id="IPR059120">
    <property type="entry name" value="Cullin-like_AB"/>
</dbReference>
<dbReference type="SMART" id="SM00884">
    <property type="entry name" value="Cullin_Nedd8"/>
    <property type="match status" value="1"/>
</dbReference>
<organism evidence="5 6">
    <name type="scientific">Saccharomycodes ludwigii</name>
    <dbReference type="NCBI Taxonomy" id="36035"/>
    <lineage>
        <taxon>Eukaryota</taxon>
        <taxon>Fungi</taxon>
        <taxon>Dikarya</taxon>
        <taxon>Ascomycota</taxon>
        <taxon>Saccharomycotina</taxon>
        <taxon>Saccharomycetes</taxon>
        <taxon>Saccharomycodales</taxon>
        <taxon>Saccharomycodaceae</taxon>
        <taxon>Saccharomycodes</taxon>
    </lineage>
</organism>
<dbReference type="InterPro" id="IPR036317">
    <property type="entry name" value="Cullin_homology_sf"/>
</dbReference>
<comment type="similarity">
    <text evidence="1 2 3">Belongs to the cullin family.</text>
</comment>
<dbReference type="InterPro" id="IPR036388">
    <property type="entry name" value="WH-like_DNA-bd_sf"/>
</dbReference>
<dbReference type="SUPFAM" id="SSF74788">
    <property type="entry name" value="Cullin repeat-like"/>
    <property type="match status" value="1"/>
</dbReference>
<reference evidence="6" key="1">
    <citation type="submission" date="2018-06" db="EMBL/GenBank/DDBJ databases">
        <authorList>
            <person name="Guldener U."/>
        </authorList>
    </citation>
    <scope>NUCLEOTIDE SEQUENCE [LARGE SCALE GENOMIC DNA]</scope>
    <source>
        <strain evidence="6">UTAD17</strain>
    </source>
</reference>
<dbReference type="InterPro" id="IPR045093">
    <property type="entry name" value="Cullin"/>
</dbReference>
<dbReference type="PANTHER" id="PTHR11932">
    <property type="entry name" value="CULLIN"/>
    <property type="match status" value="1"/>
</dbReference>
<dbReference type="Gene3D" id="1.20.1310.10">
    <property type="entry name" value="Cullin Repeats"/>
    <property type="match status" value="3"/>
</dbReference>
<dbReference type="InterPro" id="IPR036390">
    <property type="entry name" value="WH_DNA-bd_sf"/>
</dbReference>
<name>A0A376B1V9_9ASCO</name>
<dbReference type="SUPFAM" id="SSF75632">
    <property type="entry name" value="Cullin homology domain"/>
    <property type="match status" value="1"/>
</dbReference>
<feature type="domain" description="Cullin family profile" evidence="4">
    <location>
        <begin position="396"/>
        <end position="643"/>
    </location>
</feature>
<dbReference type="InterPro" id="IPR019559">
    <property type="entry name" value="Cullin_neddylation_domain"/>
</dbReference>
<dbReference type="PROSITE" id="PS50069">
    <property type="entry name" value="CULLIN_2"/>
    <property type="match status" value="1"/>
</dbReference>
<dbReference type="VEuPathDB" id="FungiDB:SCODWIG_00402"/>
<sequence>MTTTSKKIKINPPNKMIWLDNTDQKVFFNKNWPSFKDAIIKLLSDEKSSKQLSYQTLYNNVYQICVLQQSKILYDNLHEEITRFLDEYKKYTTLTELLTLWTGFKNKSKVLASIFIYLDKVYSTGTPIPSTYDMCLLTFRDSIILPNIDYIKNDMIKDFYLIREYGVNMLDGLDPELLYPDIESVYDVLHKVVNVLELLDLNNNTTVFEYHFEHVLLGETKKFYTSLRDQKFKTNHLTPEKYLKFTTSVILIEKDNLRKIFTNEDVITKFTNFVQTVFIDDNLDYLITEVLKYFIEHDDYENTNEFISLLSLDEEKNSKKFIAAFTNIVGGYFSQIKEDKQLTRRKSQIKWIEDFIVGQQKFIVLEERIKFPDYKVQMLRAINESISNYLNLEEYKPVEYLCQYIDSYLKNDVNEKSENTKTITGNNGGILRELQDILNKCVRLFQLIKDIDSFEKVYKEQLAKRLLQHRSNIEAEKWVVARIRKDFGGSYTVKMESMIHDILLSQTYTNKVYTPADVGRYHLPEGFELNTCVLTKTSWPYDEKDRIDYPDVCFPPGMKELQVEFEKSYMKCHKGRTLKWAQNLGYMDLGYQFTKSYHVITMPVYAAIILLLFEEFDTLTVRQIETLTRLPKKTITKHLATMALAPKTQILIKEPLSRMIKDHDVFSINDNFTAPSENVKLMNVMTKAEHEEKQKSNPNRNFNVMKTSAKDSTKWQIKSAVILIMKEKKDLPISDLILELKSRFPFDLDSPAGNTILQESLEYLLNKGHLARNEDATLHYVV</sequence>
<evidence type="ECO:0000256" key="1">
    <source>
        <dbReference type="ARBA" id="ARBA00006019"/>
    </source>
</evidence>
<dbReference type="InterPro" id="IPR016158">
    <property type="entry name" value="Cullin_homology"/>
</dbReference>
<dbReference type="GO" id="GO:0006511">
    <property type="term" value="P:ubiquitin-dependent protein catabolic process"/>
    <property type="evidence" value="ECO:0007669"/>
    <property type="project" value="InterPro"/>
</dbReference>
<dbReference type="Pfam" id="PF26557">
    <property type="entry name" value="Cullin_AB"/>
    <property type="match status" value="1"/>
</dbReference>
<dbReference type="Gene3D" id="3.30.230.130">
    <property type="entry name" value="Cullin, Chain C, Domain 2"/>
    <property type="match status" value="1"/>
</dbReference>
<evidence type="ECO:0000259" key="4">
    <source>
        <dbReference type="PROSITE" id="PS50069"/>
    </source>
</evidence>
<proteinExistence type="inferred from homology"/>
<dbReference type="Proteomes" id="UP000262825">
    <property type="component" value="Unassembled WGS sequence"/>
</dbReference>
<dbReference type="AlphaFoldDB" id="A0A376B1V9"/>
<dbReference type="Gene3D" id="1.10.10.10">
    <property type="entry name" value="Winged helix-like DNA-binding domain superfamily/Winged helix DNA-binding domain"/>
    <property type="match status" value="1"/>
</dbReference>
<dbReference type="Pfam" id="PF00888">
    <property type="entry name" value="Cullin"/>
    <property type="match status" value="1"/>
</dbReference>
<dbReference type="SMART" id="SM00182">
    <property type="entry name" value="CULLIN"/>
    <property type="match status" value="1"/>
</dbReference>
<dbReference type="FunFam" id="1.20.1310.10:FF:000055">
    <property type="entry name" value="Cullin family protein"/>
    <property type="match status" value="1"/>
</dbReference>
<dbReference type="EMBL" id="UFAJ01000031">
    <property type="protein sequence ID" value="SSD58641.1"/>
    <property type="molecule type" value="Genomic_DNA"/>
</dbReference>
<evidence type="ECO:0000313" key="5">
    <source>
        <dbReference type="EMBL" id="SSD58641.1"/>
    </source>
</evidence>
<accession>A0A376B1V9</accession>
<gene>
    <name evidence="5" type="ORF">SCODWIG_00402</name>
</gene>
<evidence type="ECO:0000256" key="3">
    <source>
        <dbReference type="RuleBase" id="RU003829"/>
    </source>
</evidence>
<keyword evidence="6" id="KW-1185">Reference proteome</keyword>
<dbReference type="InterPro" id="IPR001373">
    <property type="entry name" value="Cullin_N"/>
</dbReference>
<protein>
    <recommendedName>
        <fullName evidence="4">Cullin family profile domain-containing protein</fullName>
    </recommendedName>
</protein>
<evidence type="ECO:0000313" key="6">
    <source>
        <dbReference type="Proteomes" id="UP000262825"/>
    </source>
</evidence>
<dbReference type="OrthoDB" id="27073at2759"/>